<proteinExistence type="predicted"/>
<reference evidence="1" key="1">
    <citation type="submission" date="2020-05" db="EMBL/GenBank/DDBJ databases">
        <authorList>
            <person name="Chiriac C."/>
            <person name="Salcher M."/>
            <person name="Ghai R."/>
            <person name="Kavagutti S V."/>
        </authorList>
    </citation>
    <scope>NUCLEOTIDE SEQUENCE</scope>
</reference>
<name>A0A6J5S6A9_9CAUD</name>
<gene>
    <name evidence="1" type="ORF">UFOVP1389_18</name>
    <name evidence="2" type="ORF">UFOVP1566_48</name>
</gene>
<organism evidence="1">
    <name type="scientific">uncultured Caudovirales phage</name>
    <dbReference type="NCBI Taxonomy" id="2100421"/>
    <lineage>
        <taxon>Viruses</taxon>
        <taxon>Duplodnaviria</taxon>
        <taxon>Heunggongvirae</taxon>
        <taxon>Uroviricota</taxon>
        <taxon>Caudoviricetes</taxon>
        <taxon>Peduoviridae</taxon>
        <taxon>Maltschvirus</taxon>
        <taxon>Maltschvirus maltsch</taxon>
    </lineage>
</organism>
<accession>A0A6J5S6A9</accession>
<dbReference type="EMBL" id="LR798417">
    <property type="protein sequence ID" value="CAB5230189.1"/>
    <property type="molecule type" value="Genomic_DNA"/>
</dbReference>
<evidence type="ECO:0000313" key="1">
    <source>
        <dbReference type="EMBL" id="CAB4204015.1"/>
    </source>
</evidence>
<sequence>MKRWLSEMSSLVWTLAGTALVLITLSGSTRAIALWISGIALALHLVLISLNGESE</sequence>
<protein>
    <submittedName>
        <fullName evidence="1">Uncharacterized protein</fullName>
    </submittedName>
</protein>
<dbReference type="EMBL" id="LR797342">
    <property type="protein sequence ID" value="CAB4204015.1"/>
    <property type="molecule type" value="Genomic_DNA"/>
</dbReference>
<evidence type="ECO:0000313" key="2">
    <source>
        <dbReference type="EMBL" id="CAB5230189.1"/>
    </source>
</evidence>